<dbReference type="GO" id="GO:0000976">
    <property type="term" value="F:transcription cis-regulatory region binding"/>
    <property type="evidence" value="ECO:0007669"/>
    <property type="project" value="TreeGrafter"/>
</dbReference>
<keyword evidence="3" id="KW-0804">Transcription</keyword>
<organism evidence="6 7">
    <name type="scientific">Streptomyces hawaiiensis</name>
    <dbReference type="NCBI Taxonomy" id="67305"/>
    <lineage>
        <taxon>Bacteria</taxon>
        <taxon>Bacillati</taxon>
        <taxon>Actinomycetota</taxon>
        <taxon>Actinomycetes</taxon>
        <taxon>Kitasatosporales</taxon>
        <taxon>Streptomycetaceae</taxon>
        <taxon>Streptomyces</taxon>
    </lineage>
</organism>
<dbReference type="Pfam" id="PF00356">
    <property type="entry name" value="LacI"/>
    <property type="match status" value="1"/>
</dbReference>
<dbReference type="InterPro" id="IPR028082">
    <property type="entry name" value="Peripla_BP_I"/>
</dbReference>
<dbReference type="InterPro" id="IPR010982">
    <property type="entry name" value="Lambda_DNA-bd_dom_sf"/>
</dbReference>
<dbReference type="CDD" id="cd01392">
    <property type="entry name" value="HTH_LacI"/>
    <property type="match status" value="1"/>
</dbReference>
<evidence type="ECO:0000256" key="2">
    <source>
        <dbReference type="ARBA" id="ARBA00023125"/>
    </source>
</evidence>
<evidence type="ECO:0000313" key="6">
    <source>
        <dbReference type="EMBL" id="QCD54236.1"/>
    </source>
</evidence>
<dbReference type="Proteomes" id="UP000495940">
    <property type="component" value="Chromosome"/>
</dbReference>
<keyword evidence="2" id="KW-0238">DNA-binding</keyword>
<sequence length="395" mass="42500">MTPATRALGTPVPGSPHHPALARWCQNGASPTVRTGGRTHPERRRAVVTDRDERTSVKGGKGTQDEAPASVTIAHIAESAGVSVPTVSKVLNGRSGVSDETRARVEKLINKHGYRKPPGIRQKTVELIFRELDSMWSVEILRGVEEVAARNQVGVLVSTFGQHDFDTSVDDAVGRRPQCVLLVAQLSEAELERLKTKNISYVAFDPMYELPDGVPYVGTTNFKGGQSAARHLIGLGHRRIAMLTGPDHSFCQARAAGYRSALEAAGLPVDPDLMVRTQLSREDAHATAKALLARPDRPTAIFTTNDMQALGVYRAAREAGLRIPQDLSVVGFDDVPVAAWVEPPLTTVHQPLTEMAVAATELALSLGRGEKVPQLGLEIATRLVVRDSTAPPPEG</sequence>
<dbReference type="AlphaFoldDB" id="A0A6G5R8Z7"/>
<dbReference type="Gene3D" id="3.40.50.2300">
    <property type="match status" value="2"/>
</dbReference>
<gene>
    <name evidence="6" type="ORF">CEB94_04730</name>
</gene>
<evidence type="ECO:0000256" key="3">
    <source>
        <dbReference type="ARBA" id="ARBA00023163"/>
    </source>
</evidence>
<reference evidence="6 7" key="1">
    <citation type="submission" date="2017-06" db="EMBL/GenBank/DDBJ databases">
        <title>Complete Genome Sequence of Streptomyces hawaiiensis NRRL 15010 and insights into acyldepsipeptides biosynthesis.</title>
        <authorList>
            <person name="Mariita R.M."/>
            <person name="Sello J.K."/>
        </authorList>
    </citation>
    <scope>NUCLEOTIDE SEQUENCE [LARGE SCALE GENOMIC DNA]</scope>
    <source>
        <strain evidence="6 7">ATCC 12236</strain>
    </source>
</reference>
<dbReference type="PANTHER" id="PTHR30146:SF153">
    <property type="entry name" value="LACTOSE OPERON REPRESSOR"/>
    <property type="match status" value="1"/>
</dbReference>
<evidence type="ECO:0000259" key="5">
    <source>
        <dbReference type="PROSITE" id="PS50932"/>
    </source>
</evidence>
<feature type="compositionally biased region" description="Basic and acidic residues" evidence="4">
    <location>
        <begin position="44"/>
        <end position="56"/>
    </location>
</feature>
<evidence type="ECO:0000256" key="4">
    <source>
        <dbReference type="SAM" id="MobiDB-lite"/>
    </source>
</evidence>
<dbReference type="InterPro" id="IPR000843">
    <property type="entry name" value="HTH_LacI"/>
</dbReference>
<dbReference type="SUPFAM" id="SSF47413">
    <property type="entry name" value="lambda repressor-like DNA-binding domains"/>
    <property type="match status" value="1"/>
</dbReference>
<dbReference type="Gene3D" id="1.10.260.40">
    <property type="entry name" value="lambda repressor-like DNA-binding domains"/>
    <property type="match status" value="1"/>
</dbReference>
<dbReference type="SUPFAM" id="SSF53822">
    <property type="entry name" value="Periplasmic binding protein-like I"/>
    <property type="match status" value="1"/>
</dbReference>
<accession>A0A6G5R8Z7</accession>
<protein>
    <submittedName>
        <fullName evidence="6">LacI family transcriptional regulator</fullName>
    </submittedName>
</protein>
<proteinExistence type="predicted"/>
<dbReference type="InterPro" id="IPR046335">
    <property type="entry name" value="LacI/GalR-like_sensor"/>
</dbReference>
<name>A0A6G5R8Z7_9ACTN</name>
<dbReference type="KEGG" id="shaw:CEB94_04730"/>
<dbReference type="PANTHER" id="PTHR30146">
    <property type="entry name" value="LACI-RELATED TRANSCRIPTIONAL REPRESSOR"/>
    <property type="match status" value="1"/>
</dbReference>
<dbReference type="PROSITE" id="PS50932">
    <property type="entry name" value="HTH_LACI_2"/>
    <property type="match status" value="1"/>
</dbReference>
<evidence type="ECO:0000313" key="7">
    <source>
        <dbReference type="Proteomes" id="UP000495940"/>
    </source>
</evidence>
<dbReference type="Pfam" id="PF13377">
    <property type="entry name" value="Peripla_BP_3"/>
    <property type="match status" value="1"/>
</dbReference>
<keyword evidence="7" id="KW-1185">Reference proteome</keyword>
<evidence type="ECO:0000256" key="1">
    <source>
        <dbReference type="ARBA" id="ARBA00023015"/>
    </source>
</evidence>
<dbReference type="SMART" id="SM00354">
    <property type="entry name" value="HTH_LACI"/>
    <property type="match status" value="1"/>
</dbReference>
<feature type="region of interest" description="Disordered" evidence="4">
    <location>
        <begin position="28"/>
        <end position="67"/>
    </location>
</feature>
<dbReference type="GO" id="GO:0003700">
    <property type="term" value="F:DNA-binding transcription factor activity"/>
    <property type="evidence" value="ECO:0007669"/>
    <property type="project" value="TreeGrafter"/>
</dbReference>
<dbReference type="EMBL" id="CP021978">
    <property type="protein sequence ID" value="QCD54236.1"/>
    <property type="molecule type" value="Genomic_DNA"/>
</dbReference>
<feature type="domain" description="HTH lacI-type" evidence="5">
    <location>
        <begin position="71"/>
        <end position="115"/>
    </location>
</feature>
<keyword evidence="1" id="KW-0805">Transcription regulation</keyword>